<proteinExistence type="predicted"/>
<dbReference type="InterPro" id="IPR039683">
    <property type="entry name" value="Lsm12-like"/>
</dbReference>
<feature type="compositionally biased region" description="Gly residues" evidence="1">
    <location>
        <begin position="47"/>
        <end position="58"/>
    </location>
</feature>
<evidence type="ECO:0000313" key="3">
    <source>
        <dbReference type="EMBL" id="PLW22539.1"/>
    </source>
</evidence>
<evidence type="ECO:0000256" key="1">
    <source>
        <dbReference type="SAM" id="MobiDB-lite"/>
    </source>
</evidence>
<evidence type="ECO:0000313" key="5">
    <source>
        <dbReference type="EMBL" id="PLW56130.1"/>
    </source>
</evidence>
<protein>
    <recommendedName>
        <fullName evidence="2">AD domain-containing protein</fullName>
    </recommendedName>
</protein>
<dbReference type="Proteomes" id="UP000235392">
    <property type="component" value="Unassembled WGS sequence"/>
</dbReference>
<dbReference type="PROSITE" id="PS52001">
    <property type="entry name" value="AD"/>
    <property type="match status" value="1"/>
</dbReference>
<feature type="compositionally biased region" description="Low complexity" evidence="1">
    <location>
        <begin position="15"/>
        <end position="46"/>
    </location>
</feature>
<dbReference type="STRING" id="200324.A0A2N5W1Q6"/>
<comment type="caution">
    <text evidence="5">The sequence shown here is derived from an EMBL/GenBank/DDBJ whole genome shotgun (WGS) entry which is preliminary data.</text>
</comment>
<dbReference type="EMBL" id="PGCJ01000024">
    <property type="protein sequence ID" value="PLW56130.1"/>
    <property type="molecule type" value="Genomic_DNA"/>
</dbReference>
<keyword evidence="6" id="KW-1185">Reference proteome</keyword>
<feature type="region of interest" description="Disordered" evidence="1">
    <location>
        <begin position="1"/>
        <end position="84"/>
    </location>
</feature>
<dbReference type="PANTHER" id="PTHR13542">
    <property type="entry name" value="LSM12 HOMOLOG"/>
    <property type="match status" value="1"/>
</dbReference>
<dbReference type="EMBL" id="PGCI01000660">
    <property type="protein sequence ID" value="PLW22539.1"/>
    <property type="molecule type" value="Genomic_DNA"/>
</dbReference>
<dbReference type="AlphaFoldDB" id="A0A2N5W1Q6"/>
<accession>A0A2N5W1Q6</accession>
<evidence type="ECO:0000259" key="2">
    <source>
        <dbReference type="PROSITE" id="PS52001"/>
    </source>
</evidence>
<feature type="region of interest" description="Disordered" evidence="1">
    <location>
        <begin position="287"/>
        <end position="327"/>
    </location>
</feature>
<feature type="domain" description="AD" evidence="2">
    <location>
        <begin position="180"/>
        <end position="276"/>
    </location>
</feature>
<reference evidence="6 7" key="1">
    <citation type="submission" date="2017-11" db="EMBL/GenBank/DDBJ databases">
        <title>De novo assembly and phasing of dikaryotic genomes from two isolates of Puccinia coronata f. sp. avenae, the causal agent of oat crown rust.</title>
        <authorList>
            <person name="Miller M.E."/>
            <person name="Zhang Y."/>
            <person name="Omidvar V."/>
            <person name="Sperschneider J."/>
            <person name="Schwessinger B."/>
            <person name="Raley C."/>
            <person name="Palmer J.M."/>
            <person name="Garnica D."/>
            <person name="Upadhyaya N."/>
            <person name="Rathjen J."/>
            <person name="Taylor J.M."/>
            <person name="Park R.F."/>
            <person name="Dodds P.N."/>
            <person name="Hirsch C.D."/>
            <person name="Kianian S.F."/>
            <person name="Figueroa M."/>
        </authorList>
    </citation>
    <scope>NUCLEOTIDE SEQUENCE [LARGE SCALE GENOMIC DNA]</scope>
    <source>
        <strain evidence="5">12NC29</strain>
        <strain evidence="3">12SD80</strain>
    </source>
</reference>
<evidence type="ECO:0000313" key="6">
    <source>
        <dbReference type="Proteomes" id="UP000235388"/>
    </source>
</evidence>
<dbReference type="Pfam" id="PF09793">
    <property type="entry name" value="AD"/>
    <property type="match status" value="1"/>
</dbReference>
<feature type="compositionally biased region" description="Low complexity" evidence="1">
    <location>
        <begin position="294"/>
        <end position="327"/>
    </location>
</feature>
<gene>
    <name evidence="5" type="ORF">PCANC_04680</name>
    <name evidence="4" type="ORF">PCASD_06787</name>
    <name evidence="3" type="ORF">PCASD_16153</name>
</gene>
<dbReference type="EMBL" id="PGCI01000067">
    <property type="protein sequence ID" value="PLW43535.1"/>
    <property type="molecule type" value="Genomic_DNA"/>
</dbReference>
<dbReference type="InterPro" id="IPR019181">
    <property type="entry name" value="LSM12_ABD"/>
</dbReference>
<dbReference type="SMART" id="SM00995">
    <property type="entry name" value="AD"/>
    <property type="match status" value="1"/>
</dbReference>
<sequence>MSRTASPSHSRRQSSHNYGNNSSSNSNNPTNNHSFRSRPGGVPSSSGGTGGGGGGGGRMNSSRVPSPALMGPPPTSSSSSQPGFPSVRNVGLLLGWSVKLKLNEGPSGGGDRWVEGMIWCYDPVPGVLILESPGPTKGRHSYRMVKVNQIKDLQLGALRDPLLIPTNPAAIIPKILEPVRPINVTAIAMRENQAVATEDARRARIGHGVSRWAQEIFDALGKTLPVRWHQTSIIILDDVLLPGPFYRSEDVKVSGNNQDRLNRVKQVLEGEWARLLRTEDGKLMELEARNSAPTTTTTTTSSSTATAATATATAATTTTTSTPLPAS</sequence>
<organism evidence="5 6">
    <name type="scientific">Puccinia coronata f. sp. avenae</name>
    <dbReference type="NCBI Taxonomy" id="200324"/>
    <lineage>
        <taxon>Eukaryota</taxon>
        <taxon>Fungi</taxon>
        <taxon>Dikarya</taxon>
        <taxon>Basidiomycota</taxon>
        <taxon>Pucciniomycotina</taxon>
        <taxon>Pucciniomycetes</taxon>
        <taxon>Pucciniales</taxon>
        <taxon>Pucciniaceae</taxon>
        <taxon>Puccinia</taxon>
    </lineage>
</organism>
<evidence type="ECO:0000313" key="4">
    <source>
        <dbReference type="EMBL" id="PLW43535.1"/>
    </source>
</evidence>
<evidence type="ECO:0000313" key="7">
    <source>
        <dbReference type="Proteomes" id="UP000235392"/>
    </source>
</evidence>
<dbReference type="OrthoDB" id="1057137at2759"/>
<dbReference type="InterPro" id="IPR047574">
    <property type="entry name" value="AD"/>
</dbReference>
<dbReference type="Proteomes" id="UP000235388">
    <property type="component" value="Unassembled WGS sequence"/>
</dbReference>
<name>A0A2N5W1Q6_9BASI</name>